<dbReference type="KEGG" id="dhe:111600192"/>
<feature type="binding site" evidence="3">
    <location>
        <position position="498"/>
    </location>
    <ligand>
        <name>L-glutamate</name>
        <dbReference type="ChEBI" id="CHEBI:29985"/>
    </ligand>
</feature>
<protein>
    <submittedName>
        <fullName evidence="6">Glutathione hydrolase 1 proenzyme isoform X1</fullName>
    </submittedName>
</protein>
<feature type="binding site" evidence="3">
    <location>
        <position position="127"/>
    </location>
    <ligand>
        <name>L-glutamate</name>
        <dbReference type="ChEBI" id="CHEBI:29985"/>
    </ligand>
</feature>
<dbReference type="PANTHER" id="PTHR11686:SF9">
    <property type="entry name" value="RE13973P"/>
    <property type="match status" value="1"/>
</dbReference>
<feature type="binding site" evidence="3">
    <location>
        <begin position="474"/>
        <end position="475"/>
    </location>
    <ligand>
        <name>L-glutamate</name>
        <dbReference type="ChEBI" id="CHEBI:29985"/>
    </ligand>
</feature>
<keyword evidence="6" id="KW-0378">Hydrolase</keyword>
<dbReference type="RefSeq" id="XP_023171969.2">
    <property type="nucleotide sequence ID" value="XM_023316201.2"/>
</dbReference>
<dbReference type="OrthoDB" id="1081007at2759"/>
<reference evidence="6" key="1">
    <citation type="submission" date="2025-08" db="UniProtKB">
        <authorList>
            <consortium name="RefSeq"/>
        </authorList>
    </citation>
    <scope>IDENTIFICATION</scope>
    <source>
        <strain evidence="6">15085-1641.00</strain>
        <tissue evidence="6">Whole body</tissue>
    </source>
</reference>
<keyword evidence="1" id="KW-0800">Toxin</keyword>
<dbReference type="GO" id="GO:0036374">
    <property type="term" value="F:glutathione hydrolase activity"/>
    <property type="evidence" value="ECO:0007669"/>
    <property type="project" value="InterPro"/>
</dbReference>
<evidence type="ECO:0000313" key="6">
    <source>
        <dbReference type="RefSeq" id="XP_023171969.2"/>
    </source>
</evidence>
<evidence type="ECO:0000256" key="1">
    <source>
        <dbReference type="ARBA" id="ARBA00084097"/>
    </source>
</evidence>
<dbReference type="InterPro" id="IPR043137">
    <property type="entry name" value="GGT_ssub_C"/>
</dbReference>
<dbReference type="PANTHER" id="PTHR11686">
    <property type="entry name" value="GAMMA GLUTAMYL TRANSPEPTIDASE"/>
    <property type="match status" value="1"/>
</dbReference>
<dbReference type="Gene3D" id="3.60.20.40">
    <property type="match status" value="1"/>
</dbReference>
<keyword evidence="5" id="KW-1185">Reference proteome</keyword>
<dbReference type="PRINTS" id="PR01210">
    <property type="entry name" value="GGTRANSPTASE"/>
</dbReference>
<sequence length="593" mass="65275">MHFQLIFNRTVLSLALVCVLIAIYAYSPAAKSGKRNAGRTPPDPEEPLPASSSPLHRFKSAGIATDNDACSRIASETLKLGGSVVDAALAALLCNGLIGMQSMGLGGGMIMNIYMHNERRAYTILSREMAPRSLHADNFTVFASEQQLKQSGLSIAVPTELLGYALAHERFGKLPWLELVRPTLSLCHSGYSLYKHQYDALILNADMIKSDTLLRQMFVDPVTYNFWPIGSHIQPPKQLCDTYEHMSIAGPGSFYKGSLLARLYADLHDIGSGITKADLTYAQAELKDSIVVPLDEYDLHLTPPPGSGHILGLILNILHTYRADFAAGSDLDALAIHRIIEALKFGFVQRWQLDDKADKVLLTKLTSSKYAASIAKLMDHAKTYNNSEHYGASRHIETRDEHGTSHISVLHNNDAVSVTSSINFYFGSGRMGKRTGVLFNNAMSDFSMKQLKNYFDLPYIDGMNVITPAARPMSSMCPVIVTERSTGQVRLVVGAAGGTKIISALVPLIIRILWQQANIKVAIDANRFHHQMLPNVLQYEYGMLQAHVHSLQAKGHRCERYRNRGSVICGIAQDNNSISINSDYRKIGGVAGF</sequence>
<dbReference type="Gene3D" id="1.10.246.130">
    <property type="match status" value="1"/>
</dbReference>
<feature type="active site" description="Nucleophile" evidence="2">
    <location>
        <position position="404"/>
    </location>
</feature>
<dbReference type="GO" id="GO:0005886">
    <property type="term" value="C:plasma membrane"/>
    <property type="evidence" value="ECO:0007669"/>
    <property type="project" value="TreeGrafter"/>
</dbReference>
<dbReference type="InterPro" id="IPR043138">
    <property type="entry name" value="GGT_lsub"/>
</dbReference>
<feature type="binding site" evidence="3">
    <location>
        <position position="445"/>
    </location>
    <ligand>
        <name>L-glutamate</name>
        <dbReference type="ChEBI" id="CHEBI:29985"/>
    </ligand>
</feature>
<evidence type="ECO:0000313" key="5">
    <source>
        <dbReference type="Proteomes" id="UP000504633"/>
    </source>
</evidence>
<gene>
    <name evidence="6" type="primary">LOC111600192</name>
</gene>
<accession>A0A6J1M542</accession>
<evidence type="ECO:0000256" key="4">
    <source>
        <dbReference type="SAM" id="MobiDB-lite"/>
    </source>
</evidence>
<keyword evidence="1" id="KW-1202">Platelet aggregation activating toxin</keyword>
<dbReference type="InterPro" id="IPR029055">
    <property type="entry name" value="Ntn_hydrolases_N"/>
</dbReference>
<name>A0A6J1M542_DROHY</name>
<dbReference type="InterPro" id="IPR000101">
    <property type="entry name" value="GGT_peptidase"/>
</dbReference>
<keyword evidence="1" id="KW-1199">Hemostasis impairing toxin</keyword>
<dbReference type="FunFam" id="3.60.20.40:FF:000001">
    <property type="entry name" value="Gamma-glutamyltranspeptidase 1"/>
    <property type="match status" value="1"/>
</dbReference>
<dbReference type="AlphaFoldDB" id="A0A6J1M542"/>
<evidence type="ECO:0000256" key="3">
    <source>
        <dbReference type="PIRSR" id="PIRSR600101-2"/>
    </source>
</evidence>
<dbReference type="Proteomes" id="UP000504633">
    <property type="component" value="Unplaced"/>
</dbReference>
<proteinExistence type="predicted"/>
<organism evidence="5 6">
    <name type="scientific">Drosophila hydei</name>
    <name type="common">Fruit fly</name>
    <dbReference type="NCBI Taxonomy" id="7224"/>
    <lineage>
        <taxon>Eukaryota</taxon>
        <taxon>Metazoa</taxon>
        <taxon>Ecdysozoa</taxon>
        <taxon>Arthropoda</taxon>
        <taxon>Hexapoda</taxon>
        <taxon>Insecta</taxon>
        <taxon>Pterygota</taxon>
        <taxon>Neoptera</taxon>
        <taxon>Endopterygota</taxon>
        <taxon>Diptera</taxon>
        <taxon>Brachycera</taxon>
        <taxon>Muscomorpha</taxon>
        <taxon>Ephydroidea</taxon>
        <taxon>Drosophilidae</taxon>
        <taxon>Drosophila</taxon>
    </lineage>
</organism>
<dbReference type="SUPFAM" id="SSF56235">
    <property type="entry name" value="N-terminal nucleophile aminohydrolases (Ntn hydrolases)"/>
    <property type="match status" value="1"/>
</dbReference>
<feature type="binding site" evidence="3">
    <location>
        <begin position="421"/>
        <end position="423"/>
    </location>
    <ligand>
        <name>L-glutamate</name>
        <dbReference type="ChEBI" id="CHEBI:29985"/>
    </ligand>
</feature>
<dbReference type="GO" id="GO:0006751">
    <property type="term" value="P:glutathione catabolic process"/>
    <property type="evidence" value="ECO:0007669"/>
    <property type="project" value="InterPro"/>
</dbReference>
<dbReference type="Pfam" id="PF01019">
    <property type="entry name" value="G_glu_transpept"/>
    <property type="match status" value="1"/>
</dbReference>
<feature type="region of interest" description="Disordered" evidence="4">
    <location>
        <begin position="32"/>
        <end position="54"/>
    </location>
</feature>
<evidence type="ECO:0000256" key="2">
    <source>
        <dbReference type="PIRSR" id="PIRSR600101-1"/>
    </source>
</evidence>
<dbReference type="OMA" id="VYFDWGS"/>
<dbReference type="GeneID" id="111600192"/>
<dbReference type="FunFam" id="1.10.246.130:FF:000001">
    <property type="entry name" value="Gamma-glutamyltransferase 5 isoform 1"/>
    <property type="match status" value="1"/>
</dbReference>